<comment type="similarity">
    <text evidence="7">Belongs to the FGGY kinase family.</text>
</comment>
<evidence type="ECO:0000256" key="5">
    <source>
        <dbReference type="ARBA" id="ARBA00022935"/>
    </source>
</evidence>
<keyword evidence="5" id="KW-0054">Arabinose catabolism</keyword>
<proteinExistence type="inferred from homology"/>
<evidence type="ECO:0000256" key="2">
    <source>
        <dbReference type="ARBA" id="ARBA00022741"/>
    </source>
</evidence>
<evidence type="ECO:0000313" key="10">
    <source>
        <dbReference type="EMBL" id="QOV88879.1"/>
    </source>
</evidence>
<dbReference type="NCBIfam" id="NF003154">
    <property type="entry name" value="PRK04123.1"/>
    <property type="match status" value="1"/>
</dbReference>
<dbReference type="SUPFAM" id="SSF53067">
    <property type="entry name" value="Actin-like ATPase domain"/>
    <property type="match status" value="2"/>
</dbReference>
<dbReference type="PROSITE" id="PS00445">
    <property type="entry name" value="FGGY_KINASES_2"/>
    <property type="match status" value="1"/>
</dbReference>
<dbReference type="GO" id="GO:0019150">
    <property type="term" value="F:D-ribulokinase activity"/>
    <property type="evidence" value="ECO:0007669"/>
    <property type="project" value="TreeGrafter"/>
</dbReference>
<evidence type="ECO:0000256" key="6">
    <source>
        <dbReference type="ARBA" id="ARBA00023277"/>
    </source>
</evidence>
<dbReference type="InterPro" id="IPR018485">
    <property type="entry name" value="FGGY_C"/>
</dbReference>
<dbReference type="InterPro" id="IPR018483">
    <property type="entry name" value="Carb_kinase_FGGY_CS"/>
</dbReference>
<feature type="domain" description="Carbohydrate kinase FGGY C-terminal" evidence="9">
    <location>
        <begin position="308"/>
        <end position="493"/>
    </location>
</feature>
<accession>A0A7M2WTV2</accession>
<sequence>MPSLSLGYDFGTESVRVIAVDVSNGRIVGKAAAAYAVIDERLPVLAAGGSHRAGSQAPQPLLPPDYALQDPDEWLSAAASATRAVTSNFPNQSQAVVGIGVAFTSCTMLPCKADGTPLCKAGFADRPLAWPKLWKHHGAKAETDRINSVARDRREPWLDRYGGTIGLEWFFPKILETFNGDRASYDAADVWLEAGDWFVWQLTGAMSSGTPVSGQPVRSTCQAGYKAMWNAGTGFPSREYFETVGLGFGGVLDKLPGEFRSPGERAGVLSPAAAERFGLPAGIPVSTAIIDAHAGVPGAGVADGGTMVLVLGTSSCHMLNSTQEHLVPGVAGVVKGGILPGYYGYETGQASVGDAFAWLVETFNLSHAELTAQAAKLPPGAGGVLALDWLNGCRTPLMDGRLSGAFVGLTLGTTAAQMYRALIEATAFGLRWIVDTLRAGGVPVERFVASGGLPDKSPLLMQIYADVLNEPIALAESSQSVALGAAILGALAAGKDATGHATAADAIKAMARQRKEPVYVPNAEAHRRYQPIYRLYRELANPEGTLAEVMRELRDRGAQ</sequence>
<keyword evidence="6" id="KW-0119">Carbohydrate metabolism</keyword>
<evidence type="ECO:0000256" key="1">
    <source>
        <dbReference type="ARBA" id="ARBA00022679"/>
    </source>
</evidence>
<reference evidence="10 11" key="1">
    <citation type="submission" date="2020-10" db="EMBL/GenBank/DDBJ databases">
        <title>Wide distribution of Phycisphaera-like planctomycetes from WD2101 soil group in peatlands and genome analysis of the first cultivated representative.</title>
        <authorList>
            <person name="Dedysh S.N."/>
            <person name="Beletsky A.V."/>
            <person name="Ivanova A."/>
            <person name="Kulichevskaya I.S."/>
            <person name="Suzina N.E."/>
            <person name="Philippov D.A."/>
            <person name="Rakitin A.L."/>
            <person name="Mardanov A.V."/>
            <person name="Ravin N.V."/>
        </authorList>
    </citation>
    <scope>NUCLEOTIDE SEQUENCE [LARGE SCALE GENOMIC DNA]</scope>
    <source>
        <strain evidence="10 11">M1803</strain>
    </source>
</reference>
<dbReference type="AlphaFoldDB" id="A0A7M2WTV2"/>
<dbReference type="PANTHER" id="PTHR43435:SF4">
    <property type="entry name" value="FGGY CARBOHYDRATE KINASE DOMAIN-CONTAINING PROTEIN"/>
    <property type="match status" value="1"/>
</dbReference>
<evidence type="ECO:0000259" key="9">
    <source>
        <dbReference type="Pfam" id="PF02782"/>
    </source>
</evidence>
<keyword evidence="1 7" id="KW-0808">Transferase</keyword>
<dbReference type="CDD" id="cd07781">
    <property type="entry name" value="ASKHA_NBD_FGGY_L-RBK"/>
    <property type="match status" value="1"/>
</dbReference>
<dbReference type="InterPro" id="IPR005929">
    <property type="entry name" value="Ribulokinase"/>
</dbReference>
<evidence type="ECO:0000256" key="7">
    <source>
        <dbReference type="RuleBase" id="RU003733"/>
    </source>
</evidence>
<evidence type="ECO:0000313" key="11">
    <source>
        <dbReference type="Proteomes" id="UP000593765"/>
    </source>
</evidence>
<dbReference type="InterPro" id="IPR018484">
    <property type="entry name" value="FGGY_N"/>
</dbReference>
<dbReference type="GO" id="GO:0019569">
    <property type="term" value="P:L-arabinose catabolic process to D-xylulose 5-phosphate"/>
    <property type="evidence" value="ECO:0007669"/>
    <property type="project" value="InterPro"/>
</dbReference>
<dbReference type="EC" id="2.7.1.16" evidence="10"/>
<dbReference type="EMBL" id="CP063458">
    <property type="protein sequence ID" value="QOV88879.1"/>
    <property type="molecule type" value="Genomic_DNA"/>
</dbReference>
<evidence type="ECO:0000256" key="4">
    <source>
        <dbReference type="ARBA" id="ARBA00022840"/>
    </source>
</evidence>
<organism evidence="10 11">
    <name type="scientific">Humisphaera borealis</name>
    <dbReference type="NCBI Taxonomy" id="2807512"/>
    <lineage>
        <taxon>Bacteria</taxon>
        <taxon>Pseudomonadati</taxon>
        <taxon>Planctomycetota</taxon>
        <taxon>Phycisphaerae</taxon>
        <taxon>Tepidisphaerales</taxon>
        <taxon>Tepidisphaeraceae</taxon>
        <taxon>Humisphaera</taxon>
    </lineage>
</organism>
<dbReference type="Pfam" id="PF00370">
    <property type="entry name" value="FGGY_N"/>
    <property type="match status" value="1"/>
</dbReference>
<dbReference type="GO" id="GO:0008741">
    <property type="term" value="F:ribulokinase activity"/>
    <property type="evidence" value="ECO:0007669"/>
    <property type="project" value="UniProtKB-EC"/>
</dbReference>
<dbReference type="InterPro" id="IPR000577">
    <property type="entry name" value="Carb_kinase_FGGY"/>
</dbReference>
<protein>
    <submittedName>
        <fullName evidence="10">Ribulokinase</fullName>
        <ecNumber evidence="10">2.7.1.16</ecNumber>
    </submittedName>
</protein>
<dbReference type="PIRSF" id="PIRSF000538">
    <property type="entry name" value="GlpK"/>
    <property type="match status" value="1"/>
</dbReference>
<dbReference type="Proteomes" id="UP000593765">
    <property type="component" value="Chromosome"/>
</dbReference>
<evidence type="ECO:0000259" key="8">
    <source>
        <dbReference type="Pfam" id="PF00370"/>
    </source>
</evidence>
<dbReference type="GO" id="GO:0005737">
    <property type="term" value="C:cytoplasm"/>
    <property type="evidence" value="ECO:0007669"/>
    <property type="project" value="TreeGrafter"/>
</dbReference>
<dbReference type="GO" id="GO:0005524">
    <property type="term" value="F:ATP binding"/>
    <property type="evidence" value="ECO:0007669"/>
    <property type="project" value="UniProtKB-KW"/>
</dbReference>
<dbReference type="InterPro" id="IPR043129">
    <property type="entry name" value="ATPase_NBD"/>
</dbReference>
<keyword evidence="11" id="KW-1185">Reference proteome</keyword>
<dbReference type="Pfam" id="PF02782">
    <property type="entry name" value="FGGY_C"/>
    <property type="match status" value="1"/>
</dbReference>
<evidence type="ECO:0000256" key="3">
    <source>
        <dbReference type="ARBA" id="ARBA00022777"/>
    </source>
</evidence>
<keyword evidence="4" id="KW-0067">ATP-binding</keyword>
<dbReference type="KEGG" id="hbs:IPV69_22035"/>
<dbReference type="RefSeq" id="WP_206291887.1">
    <property type="nucleotide sequence ID" value="NZ_CP063458.1"/>
</dbReference>
<feature type="domain" description="Carbohydrate kinase FGGY N-terminal" evidence="8">
    <location>
        <begin position="6"/>
        <end position="296"/>
    </location>
</feature>
<keyword evidence="3 7" id="KW-0418">Kinase</keyword>
<name>A0A7M2WTV2_9BACT</name>
<keyword evidence="2" id="KW-0547">Nucleotide-binding</keyword>
<gene>
    <name evidence="10" type="ORF">IPV69_22035</name>
</gene>
<dbReference type="Gene3D" id="3.30.420.40">
    <property type="match status" value="2"/>
</dbReference>
<dbReference type="PANTHER" id="PTHR43435">
    <property type="entry name" value="RIBULOKINASE"/>
    <property type="match status" value="1"/>
</dbReference>